<evidence type="ECO:0000313" key="2">
    <source>
        <dbReference type="EMBL" id="DAD79353.1"/>
    </source>
</evidence>
<name>A0A8S5MAH9_9CAUD</name>
<reference evidence="2" key="1">
    <citation type="journal article" date="2021" name="Proc. Natl. Acad. Sci. U.S.A.">
        <title>A Catalog of Tens of Thousands of Viruses from Human Metagenomes Reveals Hidden Associations with Chronic Diseases.</title>
        <authorList>
            <person name="Tisza M.J."/>
            <person name="Buck C.B."/>
        </authorList>
    </citation>
    <scope>NUCLEOTIDE SEQUENCE</scope>
    <source>
        <strain evidence="2">CtNQr16</strain>
    </source>
</reference>
<feature type="compositionally biased region" description="Basic and acidic residues" evidence="1">
    <location>
        <begin position="15"/>
        <end position="25"/>
    </location>
</feature>
<proteinExistence type="predicted"/>
<evidence type="ECO:0000256" key="1">
    <source>
        <dbReference type="SAM" id="MobiDB-lite"/>
    </source>
</evidence>
<accession>A0A8S5MAH9</accession>
<dbReference type="EMBL" id="BK014863">
    <property type="protein sequence ID" value="DAD79353.1"/>
    <property type="molecule type" value="Genomic_DNA"/>
</dbReference>
<organism evidence="2">
    <name type="scientific">Myoviridae sp. ctNQr16</name>
    <dbReference type="NCBI Taxonomy" id="2826644"/>
    <lineage>
        <taxon>Viruses</taxon>
        <taxon>Duplodnaviria</taxon>
        <taxon>Heunggongvirae</taxon>
        <taxon>Uroviricota</taxon>
        <taxon>Caudoviricetes</taxon>
    </lineage>
</organism>
<feature type="region of interest" description="Disordered" evidence="1">
    <location>
        <begin position="15"/>
        <end position="47"/>
    </location>
</feature>
<protein>
    <submittedName>
        <fullName evidence="2">Uncharacterized protein</fullName>
    </submittedName>
</protein>
<sequence length="47" mass="5432">MLTNLELSRIILISKRKEQRNDTDNNKNPNRATHEAQGVGKEKRINS</sequence>